<dbReference type="EMBL" id="JAPZBQ010000005">
    <property type="protein sequence ID" value="KAJ5329007.1"/>
    <property type="molecule type" value="Genomic_DNA"/>
</dbReference>
<evidence type="ECO:0000313" key="4">
    <source>
        <dbReference type="Proteomes" id="UP001147695"/>
    </source>
</evidence>
<dbReference type="PANTHER" id="PTHR46370">
    <property type="entry name" value="GPALPP MOTIFS-CONTAINING PROTEIN 1"/>
    <property type="match status" value="1"/>
</dbReference>
<protein>
    <recommendedName>
        <fullName evidence="2">DUF3752 domain-containing protein</fullName>
    </recommendedName>
</protein>
<feature type="compositionally biased region" description="Basic and acidic residues" evidence="1">
    <location>
        <begin position="1"/>
        <end position="17"/>
    </location>
</feature>
<gene>
    <name evidence="3" type="ORF">N7452_009397</name>
</gene>
<reference evidence="3" key="2">
    <citation type="journal article" date="2023" name="IMA Fungus">
        <title>Comparative genomic study of the Penicillium genus elucidates a diverse pangenome and 15 lateral gene transfer events.</title>
        <authorList>
            <person name="Petersen C."/>
            <person name="Sorensen T."/>
            <person name="Nielsen M.R."/>
            <person name="Sondergaard T.E."/>
            <person name="Sorensen J.L."/>
            <person name="Fitzpatrick D.A."/>
            <person name="Frisvad J.C."/>
            <person name="Nielsen K.L."/>
        </authorList>
    </citation>
    <scope>NUCLEOTIDE SEQUENCE</scope>
    <source>
        <strain evidence="3">IBT 35673</strain>
    </source>
</reference>
<dbReference type="Pfam" id="PF12572">
    <property type="entry name" value="DUF3752"/>
    <property type="match status" value="1"/>
</dbReference>
<feature type="compositionally biased region" description="Low complexity" evidence="1">
    <location>
        <begin position="41"/>
        <end position="50"/>
    </location>
</feature>
<evidence type="ECO:0000313" key="3">
    <source>
        <dbReference type="EMBL" id="KAJ5329007.1"/>
    </source>
</evidence>
<comment type="caution">
    <text evidence="3">The sequence shown here is derived from an EMBL/GenBank/DDBJ whole genome shotgun (WGS) entry which is preliminary data.</text>
</comment>
<feature type="compositionally biased region" description="Basic and acidic residues" evidence="1">
    <location>
        <begin position="205"/>
        <end position="216"/>
    </location>
</feature>
<reference evidence="3" key="1">
    <citation type="submission" date="2022-12" db="EMBL/GenBank/DDBJ databases">
        <authorList>
            <person name="Petersen C."/>
        </authorList>
    </citation>
    <scope>NUCLEOTIDE SEQUENCE</scope>
    <source>
        <strain evidence="3">IBT 35673</strain>
    </source>
</reference>
<dbReference type="Proteomes" id="UP001147695">
    <property type="component" value="Unassembled WGS sequence"/>
</dbReference>
<organism evidence="3 4">
    <name type="scientific">Penicillium brevicompactum</name>
    <dbReference type="NCBI Taxonomy" id="5074"/>
    <lineage>
        <taxon>Eukaryota</taxon>
        <taxon>Fungi</taxon>
        <taxon>Dikarya</taxon>
        <taxon>Ascomycota</taxon>
        <taxon>Pezizomycotina</taxon>
        <taxon>Eurotiomycetes</taxon>
        <taxon>Eurotiomycetidae</taxon>
        <taxon>Eurotiales</taxon>
        <taxon>Aspergillaceae</taxon>
        <taxon>Penicillium</taxon>
    </lineage>
</organism>
<sequence length="247" mass="27190">MDSKDSDKRKLEDDDHSSPNPKQRKVIGPSLPPTGSTAPTDMGSGSADSDTGSDSDDDFGPSLPPSNPLPGSAPPVADSSIAVESPEVTQPEKENQRDQWMLHPPSQSDWTSKIDPTQLRNRKFNTGKSATGPKNMDSSWVESPEERMKRLQDSVMGVGSTTKQTQVQGSNTKSKEDQIKRFNEKNRKQTRLESSDQAKEEDDDPSARAFDREKDMAVAGKISSAQRREMVKKAADYNTRFSKGSFL</sequence>
<proteinExistence type="predicted"/>
<feature type="region of interest" description="Disordered" evidence="1">
    <location>
        <begin position="1"/>
        <end position="229"/>
    </location>
</feature>
<feature type="compositionally biased region" description="Polar residues" evidence="1">
    <location>
        <begin position="159"/>
        <end position="172"/>
    </location>
</feature>
<dbReference type="InterPro" id="IPR022226">
    <property type="entry name" value="DUF3752"/>
</dbReference>
<evidence type="ECO:0000259" key="2">
    <source>
        <dbReference type="Pfam" id="PF12572"/>
    </source>
</evidence>
<name>A0A9W9Q876_PENBR</name>
<feature type="domain" description="DUF3752" evidence="2">
    <location>
        <begin position="104"/>
        <end position="242"/>
    </location>
</feature>
<feature type="compositionally biased region" description="Polar residues" evidence="1">
    <location>
        <begin position="105"/>
        <end position="119"/>
    </location>
</feature>
<dbReference type="AlphaFoldDB" id="A0A9W9Q876"/>
<dbReference type="InterPro" id="IPR046331">
    <property type="entry name" value="GPAM1-like"/>
</dbReference>
<evidence type="ECO:0000256" key="1">
    <source>
        <dbReference type="SAM" id="MobiDB-lite"/>
    </source>
</evidence>
<accession>A0A9W9Q876</accession>
<dbReference type="PANTHER" id="PTHR46370:SF1">
    <property type="entry name" value="GPALPP MOTIFS-CONTAINING PROTEIN 1"/>
    <property type="match status" value="1"/>
</dbReference>
<feature type="compositionally biased region" description="Basic and acidic residues" evidence="1">
    <location>
        <begin position="173"/>
        <end position="198"/>
    </location>
</feature>
<feature type="compositionally biased region" description="Pro residues" evidence="1">
    <location>
        <begin position="62"/>
        <end position="73"/>
    </location>
</feature>